<dbReference type="Gene3D" id="1.10.10.10">
    <property type="entry name" value="Winged helix-like DNA-binding domain superfamily/Winged helix DNA-binding domain"/>
    <property type="match status" value="1"/>
</dbReference>
<organism evidence="1 2">
    <name type="scientific">Paractinoplanes toevensis</name>
    <dbReference type="NCBI Taxonomy" id="571911"/>
    <lineage>
        <taxon>Bacteria</taxon>
        <taxon>Bacillati</taxon>
        <taxon>Actinomycetota</taxon>
        <taxon>Actinomycetes</taxon>
        <taxon>Micromonosporales</taxon>
        <taxon>Micromonosporaceae</taxon>
        <taxon>Paractinoplanes</taxon>
    </lineage>
</organism>
<reference evidence="1 2" key="1">
    <citation type="submission" date="2021-03" db="EMBL/GenBank/DDBJ databases">
        <title>Whole genome shotgun sequence of Actinoplanes toevensis NBRC 105298.</title>
        <authorList>
            <person name="Komaki H."/>
            <person name="Tamura T."/>
        </authorList>
    </citation>
    <scope>NUCLEOTIDE SEQUENCE [LARGE SCALE GENOMIC DNA]</scope>
    <source>
        <strain evidence="1 2">NBRC 105298</strain>
    </source>
</reference>
<dbReference type="AlphaFoldDB" id="A0A919T786"/>
<comment type="caution">
    <text evidence="1">The sequence shown here is derived from an EMBL/GenBank/DDBJ whole genome shotgun (WGS) entry which is preliminary data.</text>
</comment>
<evidence type="ECO:0000313" key="1">
    <source>
        <dbReference type="EMBL" id="GIM88856.1"/>
    </source>
</evidence>
<sequence>MTDLHPTRTRLDLLQDAKDGLIVADRRGDVVWRDERLAGIYNPITATRTKVTARARELEQAEWIVLGGSGSYNLTDAGREILRAANR</sequence>
<keyword evidence="2" id="KW-1185">Reference proteome</keyword>
<accession>A0A919T786</accession>
<name>A0A919T786_9ACTN</name>
<gene>
    <name evidence="1" type="ORF">Ato02nite_006490</name>
</gene>
<dbReference type="InterPro" id="IPR036388">
    <property type="entry name" value="WH-like_DNA-bd_sf"/>
</dbReference>
<proteinExistence type="predicted"/>
<protein>
    <submittedName>
        <fullName evidence="1">Uncharacterized protein</fullName>
    </submittedName>
</protein>
<dbReference type="Proteomes" id="UP000677082">
    <property type="component" value="Unassembled WGS sequence"/>
</dbReference>
<dbReference type="RefSeq" id="WP_213004838.1">
    <property type="nucleotide sequence ID" value="NZ_BOQN01000009.1"/>
</dbReference>
<dbReference type="EMBL" id="BOQN01000009">
    <property type="protein sequence ID" value="GIM88856.1"/>
    <property type="molecule type" value="Genomic_DNA"/>
</dbReference>
<evidence type="ECO:0000313" key="2">
    <source>
        <dbReference type="Proteomes" id="UP000677082"/>
    </source>
</evidence>